<dbReference type="RefSeq" id="WP_128519669.1">
    <property type="nucleotide sequence ID" value="NZ_CAUWBR010000020.1"/>
</dbReference>
<organism evidence="2 3">
    <name type="scientific">Absicoccus porci</name>
    <dbReference type="NCBI Taxonomy" id="2486576"/>
    <lineage>
        <taxon>Bacteria</taxon>
        <taxon>Bacillati</taxon>
        <taxon>Bacillota</taxon>
        <taxon>Erysipelotrichia</taxon>
        <taxon>Erysipelotrichales</taxon>
        <taxon>Erysipelotrichaceae</taxon>
        <taxon>Absicoccus</taxon>
    </lineage>
</organism>
<dbReference type="SMART" id="SM00331">
    <property type="entry name" value="PP2C_SIG"/>
    <property type="match status" value="1"/>
</dbReference>
<dbReference type="InterPro" id="IPR001932">
    <property type="entry name" value="PPM-type_phosphatase-like_dom"/>
</dbReference>
<dbReference type="SUPFAM" id="SSF81606">
    <property type="entry name" value="PP2C-like"/>
    <property type="match status" value="1"/>
</dbReference>
<dbReference type="Proteomes" id="UP000276568">
    <property type="component" value="Unassembled WGS sequence"/>
</dbReference>
<evidence type="ECO:0000259" key="1">
    <source>
        <dbReference type="PROSITE" id="PS51746"/>
    </source>
</evidence>
<dbReference type="SMART" id="SM00332">
    <property type="entry name" value="PP2Cc"/>
    <property type="match status" value="1"/>
</dbReference>
<proteinExistence type="predicted"/>
<dbReference type="PANTHER" id="PTHR13832:SF860">
    <property type="entry name" value="PROTEIN PHOSPHATASE PHPP"/>
    <property type="match status" value="1"/>
</dbReference>
<dbReference type="NCBIfam" id="NF033484">
    <property type="entry name" value="Stp1_PP2C_phos"/>
    <property type="match status" value="1"/>
</dbReference>
<dbReference type="PANTHER" id="PTHR13832">
    <property type="entry name" value="PROTEIN PHOSPHATASE 2C"/>
    <property type="match status" value="1"/>
</dbReference>
<dbReference type="Gene3D" id="3.60.40.10">
    <property type="entry name" value="PPM-type phosphatase domain"/>
    <property type="match status" value="1"/>
</dbReference>
<dbReference type="EMBL" id="RJQC01000001">
    <property type="protein sequence ID" value="RNM31507.1"/>
    <property type="molecule type" value="Genomic_DNA"/>
</dbReference>
<evidence type="ECO:0000313" key="3">
    <source>
        <dbReference type="Proteomes" id="UP000276568"/>
    </source>
</evidence>
<reference evidence="2 3" key="1">
    <citation type="submission" date="2018-11" db="EMBL/GenBank/DDBJ databases">
        <title>Clostridium sp. nov., a member of the family Erysipelotrichaceae isolated from pig faeces.</title>
        <authorList>
            <person name="Chang Y.-H."/>
        </authorList>
    </citation>
    <scope>NUCLEOTIDE SEQUENCE [LARGE SCALE GENOMIC DNA]</scope>
    <source>
        <strain evidence="2 3">YH-panp20</strain>
    </source>
</reference>
<protein>
    <submittedName>
        <fullName evidence="2">Stp1/IreP family PP2C-type Ser/Thr phosphatase</fullName>
    </submittedName>
</protein>
<dbReference type="Pfam" id="PF13672">
    <property type="entry name" value="PP2C_2"/>
    <property type="match status" value="1"/>
</dbReference>
<dbReference type="GO" id="GO:0004722">
    <property type="term" value="F:protein serine/threonine phosphatase activity"/>
    <property type="evidence" value="ECO:0007669"/>
    <property type="project" value="InterPro"/>
</dbReference>
<dbReference type="PROSITE" id="PS51746">
    <property type="entry name" value="PPM_2"/>
    <property type="match status" value="1"/>
</dbReference>
<sequence>MKAFGSTDIGNVRQENEDDFCYLENDRGDCIAIVCDGIGGSAAGEVASHIAVHTIKDAFIQSPVLDHDYEVDEWIQTTLNKANDAIYYKAQHNKSERGMGTTCVGFLMTKKSAYIFNVGDSRVYADYAEGLIQMSEDHNVVSRLLRKGEITKEEARWHKQRNTLTNALGVWHVFQIDLHKIENTFQYILLSSDGLHGYVSHNDIQKIVEDPQMSLEEKTKELISKANRAGGYDNCTVVIVENDRL</sequence>
<gene>
    <name evidence="2" type="ORF">EDX97_02825</name>
</gene>
<comment type="caution">
    <text evidence="2">The sequence shown here is derived from an EMBL/GenBank/DDBJ whole genome shotgun (WGS) entry which is preliminary data.</text>
</comment>
<accession>A0A3N0I3L0</accession>
<dbReference type="AlphaFoldDB" id="A0A3N0I3L0"/>
<dbReference type="InterPro" id="IPR036457">
    <property type="entry name" value="PPM-type-like_dom_sf"/>
</dbReference>
<dbReference type="OrthoDB" id="9801841at2"/>
<dbReference type="CDD" id="cd00143">
    <property type="entry name" value="PP2Cc"/>
    <property type="match status" value="1"/>
</dbReference>
<dbReference type="InterPro" id="IPR015655">
    <property type="entry name" value="PP2C"/>
</dbReference>
<evidence type="ECO:0000313" key="2">
    <source>
        <dbReference type="EMBL" id="RNM31507.1"/>
    </source>
</evidence>
<keyword evidence="3" id="KW-1185">Reference proteome</keyword>
<feature type="domain" description="PPM-type phosphatase" evidence="1">
    <location>
        <begin position="3"/>
        <end position="242"/>
    </location>
</feature>
<name>A0A3N0I3L0_9FIRM</name>